<dbReference type="AlphaFoldDB" id="A0A2A2EQV2"/>
<feature type="domain" description="HNH" evidence="2">
    <location>
        <begin position="54"/>
        <end position="109"/>
    </location>
</feature>
<dbReference type="RefSeq" id="WP_095618816.1">
    <property type="nucleotide sequence ID" value="NZ_NSKD01000017.1"/>
</dbReference>
<evidence type="ECO:0000313" key="4">
    <source>
        <dbReference type="Proteomes" id="UP000218896"/>
    </source>
</evidence>
<evidence type="ECO:0000256" key="1">
    <source>
        <dbReference type="SAM" id="MobiDB-lite"/>
    </source>
</evidence>
<dbReference type="GO" id="GO:0003676">
    <property type="term" value="F:nucleic acid binding"/>
    <property type="evidence" value="ECO:0007669"/>
    <property type="project" value="InterPro"/>
</dbReference>
<dbReference type="InterPro" id="IPR003615">
    <property type="entry name" value="HNH_nuc"/>
</dbReference>
<dbReference type="InterPro" id="IPR002711">
    <property type="entry name" value="HNH"/>
</dbReference>
<reference evidence="3 4" key="1">
    <citation type="submission" date="2017-08" db="EMBL/GenBank/DDBJ databases">
        <title>Halovibrio sewagensis sp. nov., isolated from wastewater of high salinity.</title>
        <authorList>
            <person name="Dong X."/>
            <person name="Zhang G."/>
        </authorList>
    </citation>
    <scope>NUCLEOTIDE SEQUENCE [LARGE SCALE GENOMIC DNA]</scope>
    <source>
        <strain evidence="3 4">YL5-2</strain>
    </source>
</reference>
<feature type="region of interest" description="Disordered" evidence="1">
    <location>
        <begin position="1"/>
        <end position="47"/>
    </location>
</feature>
<name>A0A2A2EQV2_9GAMM</name>
<dbReference type="EMBL" id="NSKD01000017">
    <property type="protein sequence ID" value="PAU75821.1"/>
    <property type="molecule type" value="Genomic_DNA"/>
</dbReference>
<dbReference type="Pfam" id="PF01844">
    <property type="entry name" value="HNH"/>
    <property type="match status" value="1"/>
</dbReference>
<evidence type="ECO:0000259" key="2">
    <source>
        <dbReference type="Pfam" id="PF01844"/>
    </source>
</evidence>
<feature type="compositionally biased region" description="Basic and acidic residues" evidence="1">
    <location>
        <begin position="27"/>
        <end position="41"/>
    </location>
</feature>
<dbReference type="OrthoDB" id="9802901at2"/>
<feature type="region of interest" description="Disordered" evidence="1">
    <location>
        <begin position="64"/>
        <end position="92"/>
    </location>
</feature>
<keyword evidence="4" id="KW-1185">Reference proteome</keyword>
<dbReference type="Gene3D" id="1.10.30.50">
    <property type="match status" value="1"/>
</dbReference>
<dbReference type="Proteomes" id="UP000218896">
    <property type="component" value="Unassembled WGS sequence"/>
</dbReference>
<protein>
    <recommendedName>
        <fullName evidence="2">HNH domain-containing protein</fullName>
    </recommendedName>
</protein>
<dbReference type="GO" id="GO:0004519">
    <property type="term" value="F:endonuclease activity"/>
    <property type="evidence" value="ECO:0007669"/>
    <property type="project" value="InterPro"/>
</dbReference>
<gene>
    <name evidence="3" type="ORF">CK501_16520</name>
</gene>
<sequence length="111" mass="11880">MAARAANKAGGRVARGARKPGSAGVDRTGKDFTPRTKRELDAENAARNGGVNRCENCGVEVVPGQRSQRGVTPPPNERHRDHIISKAKGGDGTFENGEVLCRTCNLNKRDN</sequence>
<dbReference type="GO" id="GO:0008270">
    <property type="term" value="F:zinc ion binding"/>
    <property type="evidence" value="ECO:0007669"/>
    <property type="project" value="InterPro"/>
</dbReference>
<comment type="caution">
    <text evidence="3">The sequence shown here is derived from an EMBL/GenBank/DDBJ whole genome shotgun (WGS) entry which is preliminary data.</text>
</comment>
<dbReference type="CDD" id="cd00085">
    <property type="entry name" value="HNHc"/>
    <property type="match status" value="1"/>
</dbReference>
<evidence type="ECO:0000313" key="3">
    <source>
        <dbReference type="EMBL" id="PAU75821.1"/>
    </source>
</evidence>
<accession>A0A2A2EQV2</accession>
<proteinExistence type="predicted"/>
<organism evidence="3 4">
    <name type="scientific">Halovibrio salipaludis</name>
    <dbReference type="NCBI Taxonomy" id="2032626"/>
    <lineage>
        <taxon>Bacteria</taxon>
        <taxon>Pseudomonadati</taxon>
        <taxon>Pseudomonadota</taxon>
        <taxon>Gammaproteobacteria</taxon>
        <taxon>Oceanospirillales</taxon>
        <taxon>Halomonadaceae</taxon>
        <taxon>Halovibrio</taxon>
    </lineage>
</organism>